<name>A0A510JJR3_9FUSO</name>
<sequence length="99" mass="11359">MLSKEDVLKIAALSKLEFSESEIEKFRVDLNKIFEHMEELNGVDTTDVEPLFNVLDLKDKLRKDKVRDAGIKKEILENSPNKDEEFIIVPKVVGENADN</sequence>
<dbReference type="GO" id="GO:0070681">
    <property type="term" value="P:glutaminyl-tRNAGln biosynthesis via transamidation"/>
    <property type="evidence" value="ECO:0007669"/>
    <property type="project" value="TreeGrafter"/>
</dbReference>
<accession>A0A510JJR3</accession>
<keyword evidence="1" id="KW-0067">ATP-binding</keyword>
<dbReference type="GO" id="GO:0050566">
    <property type="term" value="F:asparaginyl-tRNA synthase (glutamine-hydrolyzing) activity"/>
    <property type="evidence" value="ECO:0007669"/>
    <property type="project" value="RHEA"/>
</dbReference>
<dbReference type="EMBL" id="AP019823">
    <property type="protein sequence ID" value="BBM39550.1"/>
    <property type="molecule type" value="Genomic_DNA"/>
</dbReference>
<dbReference type="GO" id="GO:0016740">
    <property type="term" value="F:transferase activity"/>
    <property type="evidence" value="ECO:0007669"/>
    <property type="project" value="UniProtKB-KW"/>
</dbReference>
<evidence type="ECO:0000256" key="1">
    <source>
        <dbReference type="HAMAP-Rule" id="MF_00122"/>
    </source>
</evidence>
<keyword evidence="3" id="KW-1185">Reference proteome</keyword>
<dbReference type="PANTHER" id="PTHR15004">
    <property type="entry name" value="GLUTAMYL-TRNA(GLN) AMIDOTRANSFERASE SUBUNIT C, MITOCHONDRIAL"/>
    <property type="match status" value="1"/>
</dbReference>
<dbReference type="InterPro" id="IPR003837">
    <property type="entry name" value="GatC"/>
</dbReference>
<dbReference type="GO" id="GO:0005524">
    <property type="term" value="F:ATP binding"/>
    <property type="evidence" value="ECO:0007669"/>
    <property type="project" value="UniProtKB-KW"/>
</dbReference>
<dbReference type="Gene3D" id="1.10.20.60">
    <property type="entry name" value="Glu-tRNAGln amidotransferase C subunit, N-terminal domain"/>
    <property type="match status" value="1"/>
</dbReference>
<dbReference type="KEGG" id="lhf:JCM16775_2275"/>
<comment type="similarity">
    <text evidence="1">Belongs to the GatC family.</text>
</comment>
<keyword evidence="1" id="KW-0547">Nucleotide-binding</keyword>
<keyword evidence="2" id="KW-0808">Transferase</keyword>
<dbReference type="RefSeq" id="WP_026745709.1">
    <property type="nucleotide sequence ID" value="NZ_AP019823.1"/>
</dbReference>
<dbReference type="InterPro" id="IPR036113">
    <property type="entry name" value="Asp/Glu-ADT_sf_sub_c"/>
</dbReference>
<dbReference type="GO" id="GO:0006450">
    <property type="term" value="P:regulation of translational fidelity"/>
    <property type="evidence" value="ECO:0007669"/>
    <property type="project" value="InterPro"/>
</dbReference>
<dbReference type="EC" id="6.3.5.-" evidence="1"/>
<protein>
    <recommendedName>
        <fullName evidence="1">Aspartyl/glutamyl-tRNA(Asn/Gln) amidotransferase subunit C</fullName>
        <shortName evidence="1">Asp/Glu-ADT subunit C</shortName>
        <ecNumber evidence="1">6.3.5.-</ecNumber>
    </recommendedName>
</protein>
<dbReference type="Pfam" id="PF02686">
    <property type="entry name" value="GatC"/>
    <property type="match status" value="1"/>
</dbReference>
<evidence type="ECO:0000313" key="3">
    <source>
        <dbReference type="Proteomes" id="UP000321892"/>
    </source>
</evidence>
<dbReference type="PANTHER" id="PTHR15004:SF0">
    <property type="entry name" value="GLUTAMYL-TRNA(GLN) AMIDOTRANSFERASE SUBUNIT C, MITOCHONDRIAL"/>
    <property type="match status" value="1"/>
</dbReference>
<dbReference type="HAMAP" id="MF_00122">
    <property type="entry name" value="GatC"/>
    <property type="match status" value="1"/>
</dbReference>
<proteinExistence type="inferred from homology"/>
<dbReference type="GO" id="GO:0006412">
    <property type="term" value="P:translation"/>
    <property type="evidence" value="ECO:0007669"/>
    <property type="project" value="UniProtKB-UniRule"/>
</dbReference>
<dbReference type="SUPFAM" id="SSF141000">
    <property type="entry name" value="Glu-tRNAGln amidotransferase C subunit"/>
    <property type="match status" value="1"/>
</dbReference>
<reference evidence="2 3" key="1">
    <citation type="submission" date="2019-07" db="EMBL/GenBank/DDBJ databases">
        <title>Complete Genome Sequence of Leptotrichia hofstadii Strain JCM16775.</title>
        <authorList>
            <person name="Watanabe S."/>
            <person name="Cui L."/>
        </authorList>
    </citation>
    <scope>NUCLEOTIDE SEQUENCE [LARGE SCALE GENOMIC DNA]</scope>
    <source>
        <strain evidence="2 3">JCM16775</strain>
    </source>
</reference>
<gene>
    <name evidence="1 2" type="primary">gatC</name>
    <name evidence="2" type="ORF">JCM16775_2275</name>
</gene>
<dbReference type="AlphaFoldDB" id="A0A510JJR3"/>
<evidence type="ECO:0000313" key="2">
    <source>
        <dbReference type="EMBL" id="BBM39550.1"/>
    </source>
</evidence>
<keyword evidence="1" id="KW-0648">Protein biosynthesis</keyword>
<organism evidence="2 3">
    <name type="scientific">Leptotrichia hofstadii</name>
    <dbReference type="NCBI Taxonomy" id="157688"/>
    <lineage>
        <taxon>Bacteria</taxon>
        <taxon>Fusobacteriati</taxon>
        <taxon>Fusobacteriota</taxon>
        <taxon>Fusobacteriia</taxon>
        <taxon>Fusobacteriales</taxon>
        <taxon>Leptotrichiaceae</taxon>
        <taxon>Leptotrichia</taxon>
    </lineage>
</organism>
<comment type="function">
    <text evidence="1">Allows the formation of correctly charged Asn-tRNA(Asn) or Gln-tRNA(Gln) through the transamidation of misacylated Asp-tRNA(Asn) or Glu-tRNA(Gln) in organisms which lack either or both of asparaginyl-tRNA or glutaminyl-tRNA synthetases. The reaction takes place in the presence of glutamine and ATP through an activated phospho-Asp-tRNA(Asn) or phospho-Glu-tRNA(Gln).</text>
</comment>
<comment type="catalytic activity">
    <reaction evidence="1">
        <text>L-glutamyl-tRNA(Gln) + L-glutamine + ATP + H2O = L-glutaminyl-tRNA(Gln) + L-glutamate + ADP + phosphate + H(+)</text>
        <dbReference type="Rhea" id="RHEA:17521"/>
        <dbReference type="Rhea" id="RHEA-COMP:9681"/>
        <dbReference type="Rhea" id="RHEA-COMP:9684"/>
        <dbReference type="ChEBI" id="CHEBI:15377"/>
        <dbReference type="ChEBI" id="CHEBI:15378"/>
        <dbReference type="ChEBI" id="CHEBI:29985"/>
        <dbReference type="ChEBI" id="CHEBI:30616"/>
        <dbReference type="ChEBI" id="CHEBI:43474"/>
        <dbReference type="ChEBI" id="CHEBI:58359"/>
        <dbReference type="ChEBI" id="CHEBI:78520"/>
        <dbReference type="ChEBI" id="CHEBI:78521"/>
        <dbReference type="ChEBI" id="CHEBI:456216"/>
    </reaction>
</comment>
<dbReference type="Proteomes" id="UP000321892">
    <property type="component" value="Chromosome"/>
</dbReference>
<comment type="subunit">
    <text evidence="1">Heterotrimer of A, B and C subunits.</text>
</comment>
<keyword evidence="1" id="KW-0436">Ligase</keyword>
<dbReference type="GO" id="GO:0050567">
    <property type="term" value="F:glutaminyl-tRNA synthase (glutamine-hydrolyzing) activity"/>
    <property type="evidence" value="ECO:0007669"/>
    <property type="project" value="UniProtKB-UniRule"/>
</dbReference>
<dbReference type="NCBIfam" id="TIGR00135">
    <property type="entry name" value="gatC"/>
    <property type="match status" value="1"/>
</dbReference>
<comment type="catalytic activity">
    <reaction evidence="1">
        <text>L-aspartyl-tRNA(Asn) + L-glutamine + ATP + H2O = L-asparaginyl-tRNA(Asn) + L-glutamate + ADP + phosphate + 2 H(+)</text>
        <dbReference type="Rhea" id="RHEA:14513"/>
        <dbReference type="Rhea" id="RHEA-COMP:9674"/>
        <dbReference type="Rhea" id="RHEA-COMP:9677"/>
        <dbReference type="ChEBI" id="CHEBI:15377"/>
        <dbReference type="ChEBI" id="CHEBI:15378"/>
        <dbReference type="ChEBI" id="CHEBI:29985"/>
        <dbReference type="ChEBI" id="CHEBI:30616"/>
        <dbReference type="ChEBI" id="CHEBI:43474"/>
        <dbReference type="ChEBI" id="CHEBI:58359"/>
        <dbReference type="ChEBI" id="CHEBI:78515"/>
        <dbReference type="ChEBI" id="CHEBI:78516"/>
        <dbReference type="ChEBI" id="CHEBI:456216"/>
    </reaction>
</comment>
<dbReference type="OrthoDB" id="9813938at2"/>